<keyword evidence="1" id="KW-0456">Lyase</keyword>
<dbReference type="SUPFAM" id="SSF54637">
    <property type="entry name" value="Thioesterase/thiol ester dehydrase-isomerase"/>
    <property type="match status" value="1"/>
</dbReference>
<gene>
    <name evidence="1" type="ORF">AVDCRST_MAG36-489</name>
</gene>
<dbReference type="EC" id="4.2.1.148" evidence="1"/>
<dbReference type="InterPro" id="IPR052342">
    <property type="entry name" value="MCH/BMMD"/>
</dbReference>
<dbReference type="PANTHER" id="PTHR43664">
    <property type="entry name" value="MONOAMINE OXIDASE-RELATED"/>
    <property type="match status" value="1"/>
</dbReference>
<reference evidence="1" key="1">
    <citation type="submission" date="2020-02" db="EMBL/GenBank/DDBJ databases">
        <authorList>
            <person name="Meier V. D."/>
        </authorList>
    </citation>
    <scope>NUCLEOTIDE SEQUENCE</scope>
    <source>
        <strain evidence="1">AVDCRST_MAG36</strain>
    </source>
</reference>
<protein>
    <submittedName>
        <fullName evidence="1">2-methylfumaryl-CoA hydratase</fullName>
        <ecNumber evidence="1">4.2.1.148</ecNumber>
    </submittedName>
</protein>
<dbReference type="GO" id="GO:0016829">
    <property type="term" value="F:lyase activity"/>
    <property type="evidence" value="ECO:0007669"/>
    <property type="project" value="UniProtKB-KW"/>
</dbReference>
<dbReference type="AlphaFoldDB" id="A0A6J4L0M3"/>
<sequence length="64" mass="6815">MSDSKTNPGRFFEDFALGQVIAHATPRTVTEGDRALYGAIYPTRFAIPSSAEFASSVGLSAHPV</sequence>
<name>A0A6J4L0M3_9ACTN</name>
<proteinExistence type="predicted"/>
<evidence type="ECO:0000313" key="1">
    <source>
        <dbReference type="EMBL" id="CAA9320582.1"/>
    </source>
</evidence>
<accession>A0A6J4L0M3</accession>
<dbReference type="PANTHER" id="PTHR43664:SF1">
    <property type="entry name" value="BETA-METHYLMALYL-COA DEHYDRATASE"/>
    <property type="match status" value="1"/>
</dbReference>
<dbReference type="Gene3D" id="3.10.129.10">
    <property type="entry name" value="Hotdog Thioesterase"/>
    <property type="match status" value="1"/>
</dbReference>
<organism evidence="1">
    <name type="scientific">uncultured Nocardioidaceae bacterium</name>
    <dbReference type="NCBI Taxonomy" id="253824"/>
    <lineage>
        <taxon>Bacteria</taxon>
        <taxon>Bacillati</taxon>
        <taxon>Actinomycetota</taxon>
        <taxon>Actinomycetes</taxon>
        <taxon>Propionibacteriales</taxon>
        <taxon>Nocardioidaceae</taxon>
        <taxon>environmental samples</taxon>
    </lineage>
</organism>
<dbReference type="EMBL" id="CADCUH010000027">
    <property type="protein sequence ID" value="CAA9320582.1"/>
    <property type="molecule type" value="Genomic_DNA"/>
</dbReference>
<dbReference type="InterPro" id="IPR029069">
    <property type="entry name" value="HotDog_dom_sf"/>
</dbReference>